<accession>A0A2T2Y209</accession>
<keyword evidence="5 13" id="KW-0813">Transport</keyword>
<dbReference type="NCBIfam" id="TIGR00548">
    <property type="entry name" value="lolB"/>
    <property type="match status" value="1"/>
</dbReference>
<comment type="function">
    <text evidence="13">Plays a critical role in the incorporation of lipoproteins in the outer membrane after they are released by the LolA protein.</text>
</comment>
<evidence type="ECO:0000256" key="2">
    <source>
        <dbReference type="ARBA" id="ARBA00009696"/>
    </source>
</evidence>
<evidence type="ECO:0000256" key="7">
    <source>
        <dbReference type="ARBA" id="ARBA00022927"/>
    </source>
</evidence>
<comment type="subcellular location">
    <subcellularLocation>
        <location evidence="1 13">Cell outer membrane</location>
        <topology evidence="1 13">Lipid-anchor</topology>
    </subcellularLocation>
</comment>
<evidence type="ECO:0000256" key="9">
    <source>
        <dbReference type="ARBA" id="ARBA00023139"/>
    </source>
</evidence>
<evidence type="ECO:0000256" key="14">
    <source>
        <dbReference type="SAM" id="SignalP"/>
    </source>
</evidence>
<dbReference type="RefSeq" id="WP_106926666.1">
    <property type="nucleotide sequence ID" value="NZ_CABMMU010000007.1"/>
</dbReference>
<dbReference type="Pfam" id="PF03550">
    <property type="entry name" value="LolB"/>
    <property type="match status" value="1"/>
</dbReference>
<reference evidence="15 16" key="1">
    <citation type="submission" date="2018-03" db="EMBL/GenBank/DDBJ databases">
        <title>First report of an OXA-48+CTX-M-M-producing Kluyvera ascorbata clone recovered from patients admitted in a University Hospital in Madrid, Spain.</title>
        <authorList>
            <person name="Hernandez-Garcia M."/>
            <person name="Leon-Sampedro R."/>
            <person name="Perez-Viso B."/>
            <person name="Morosini M.I."/>
            <person name="Lopez-Fresnena N."/>
            <person name="Coque T.M."/>
            <person name="Bonten M."/>
            <person name="Malhotra-Kumar S."/>
            <person name="Ruiz-Garbajosa P."/>
            <person name="Canton R."/>
        </authorList>
    </citation>
    <scope>NUCLEOTIDE SEQUENCE [LARGE SCALE GENOMIC DNA]</scope>
    <source>
        <strain evidence="15 16">KA2</strain>
    </source>
</reference>
<keyword evidence="10 13" id="KW-0143">Chaperone</keyword>
<dbReference type="SUPFAM" id="SSF89392">
    <property type="entry name" value="Prokaryotic lipoproteins and lipoprotein localization factors"/>
    <property type="match status" value="1"/>
</dbReference>
<evidence type="ECO:0000256" key="11">
    <source>
        <dbReference type="ARBA" id="ARBA00023237"/>
    </source>
</evidence>
<keyword evidence="6 13" id="KW-0732">Signal</keyword>
<evidence type="ECO:0000256" key="1">
    <source>
        <dbReference type="ARBA" id="ARBA00004459"/>
    </source>
</evidence>
<comment type="subunit">
    <text evidence="3 13">Monomer.</text>
</comment>
<dbReference type="InterPro" id="IPR004565">
    <property type="entry name" value="OM_lipoprot_LolB"/>
</dbReference>
<dbReference type="Proteomes" id="UP000240892">
    <property type="component" value="Unassembled WGS sequence"/>
</dbReference>
<dbReference type="STRING" id="1006000.GKAS_00273"/>
<evidence type="ECO:0000256" key="12">
    <source>
        <dbReference type="ARBA" id="ARBA00023288"/>
    </source>
</evidence>
<evidence type="ECO:0000256" key="3">
    <source>
        <dbReference type="ARBA" id="ARBA00011245"/>
    </source>
</evidence>
<dbReference type="HAMAP" id="MF_00233">
    <property type="entry name" value="LolB"/>
    <property type="match status" value="1"/>
</dbReference>
<evidence type="ECO:0000256" key="5">
    <source>
        <dbReference type="ARBA" id="ARBA00022448"/>
    </source>
</evidence>
<keyword evidence="9 13" id="KW-0564">Palmitate</keyword>
<evidence type="ECO:0000313" key="15">
    <source>
        <dbReference type="EMBL" id="PSR46593.1"/>
    </source>
</evidence>
<evidence type="ECO:0000256" key="6">
    <source>
        <dbReference type="ARBA" id="ARBA00022729"/>
    </source>
</evidence>
<keyword evidence="8 13" id="KW-0472">Membrane</keyword>
<evidence type="ECO:0000313" key="16">
    <source>
        <dbReference type="Proteomes" id="UP000240892"/>
    </source>
</evidence>
<evidence type="ECO:0000256" key="4">
    <source>
        <dbReference type="ARBA" id="ARBA00016202"/>
    </source>
</evidence>
<sequence length="205" mass="23280">MALPRLIRLLPLAALVLTACTVNAPKGPGKSPTSPQWQQHQQEVRQLSQYQTRGAFAYLSDQQKVYARFFWQQTGQDNYRLLLTNPLGSTEMELIGRPGSAQLTDNKGQRYTDTDGEEMVGKLTGMPIPLNSLRQWILGLPGNATDYTLDDQYRLSELHYTENGKTWKVVYSGYDSKTQPALPSNMELTEGSQRIKLRMDNWIVR</sequence>
<dbReference type="AlphaFoldDB" id="A0A2T2Y209"/>
<dbReference type="CDD" id="cd16326">
    <property type="entry name" value="LolB"/>
    <property type="match status" value="1"/>
</dbReference>
<proteinExistence type="inferred from homology"/>
<comment type="similarity">
    <text evidence="2 13">Belongs to the LolB family.</text>
</comment>
<dbReference type="InterPro" id="IPR029046">
    <property type="entry name" value="LolA/LolB/LppX"/>
</dbReference>
<comment type="caution">
    <text evidence="15">The sequence shown here is derived from an EMBL/GenBank/DDBJ whole genome shotgun (WGS) entry which is preliminary data.</text>
</comment>
<dbReference type="EMBL" id="PYHO01000007">
    <property type="protein sequence ID" value="PSR46593.1"/>
    <property type="molecule type" value="Genomic_DNA"/>
</dbReference>
<name>A0A2T2Y209_9ENTR</name>
<dbReference type="GO" id="GO:0015031">
    <property type="term" value="P:protein transport"/>
    <property type="evidence" value="ECO:0007669"/>
    <property type="project" value="UniProtKB-KW"/>
</dbReference>
<dbReference type="PROSITE" id="PS51257">
    <property type="entry name" value="PROKAR_LIPOPROTEIN"/>
    <property type="match status" value="1"/>
</dbReference>
<gene>
    <name evidence="13 15" type="primary">lolB</name>
    <name evidence="15" type="ORF">C8256_10925</name>
</gene>
<dbReference type="GO" id="GO:0009279">
    <property type="term" value="C:cell outer membrane"/>
    <property type="evidence" value="ECO:0007669"/>
    <property type="project" value="UniProtKB-SubCell"/>
</dbReference>
<dbReference type="Gene3D" id="2.50.20.10">
    <property type="entry name" value="Lipoprotein localisation LolA/LolB/LppX"/>
    <property type="match status" value="1"/>
</dbReference>
<organism evidence="15 16">
    <name type="scientific">Kluyvera genomosp. 2</name>
    <dbReference type="NCBI Taxonomy" id="2774054"/>
    <lineage>
        <taxon>Bacteria</taxon>
        <taxon>Pseudomonadati</taxon>
        <taxon>Pseudomonadota</taxon>
        <taxon>Gammaproteobacteria</taxon>
        <taxon>Enterobacterales</taxon>
        <taxon>Enterobacteriaceae</taxon>
        <taxon>Kluyvera</taxon>
    </lineage>
</organism>
<feature type="signal peptide" evidence="14">
    <location>
        <begin position="1"/>
        <end position="24"/>
    </location>
</feature>
<keyword evidence="12 13" id="KW-0449">Lipoprotein</keyword>
<keyword evidence="7 13" id="KW-0653">Protein transport</keyword>
<keyword evidence="11 13" id="KW-0998">Cell outer membrane</keyword>
<keyword evidence="16" id="KW-1185">Reference proteome</keyword>
<evidence type="ECO:0000256" key="8">
    <source>
        <dbReference type="ARBA" id="ARBA00023136"/>
    </source>
</evidence>
<evidence type="ECO:0000256" key="13">
    <source>
        <dbReference type="HAMAP-Rule" id="MF_00233"/>
    </source>
</evidence>
<dbReference type="GO" id="GO:0044874">
    <property type="term" value="P:lipoprotein localization to outer membrane"/>
    <property type="evidence" value="ECO:0007669"/>
    <property type="project" value="UniProtKB-UniRule"/>
</dbReference>
<protein>
    <recommendedName>
        <fullName evidence="4 13">Outer-membrane lipoprotein LolB</fullName>
    </recommendedName>
</protein>
<feature type="chain" id="PRO_5015780876" description="Outer-membrane lipoprotein LolB" evidence="14">
    <location>
        <begin position="25"/>
        <end position="205"/>
    </location>
</feature>
<evidence type="ECO:0000256" key="10">
    <source>
        <dbReference type="ARBA" id="ARBA00023186"/>
    </source>
</evidence>